<proteinExistence type="predicted"/>
<feature type="compositionally biased region" description="Polar residues" evidence="1">
    <location>
        <begin position="236"/>
        <end position="250"/>
    </location>
</feature>
<dbReference type="AlphaFoldDB" id="A0A1T5J8X4"/>
<sequence>MQWWNEFVAWLTASETRPVLFSAAVIAVAIIVAALLASGITKAAVRRLVAQRDREMKAAAIAALVDASTEASVWYSLTPGEQVLADRAVGQADIHIRLLPIKGAPLAANWAAHQLAEMKRNSSTFGYELEPVVTEFRDRLVEWQNKPGRAKKIFEADLERWRFENTENERALISEQDKWSAKRHRDEHTDDTSATKASTKSSSTTDDAAYRDDERVVAVPAAASTAAVSVPESDNDSTSTHATTSPAGDTSTHRETTDSPATPASTAAETTATESSASATPASATALPATPAATDLQTQKLMDDVAALDAQLAAVRKDDEHDGQVGDAGQRTA</sequence>
<name>A0A1T5J8X4_9MICO</name>
<evidence type="ECO:0000256" key="1">
    <source>
        <dbReference type="SAM" id="MobiDB-lite"/>
    </source>
</evidence>
<reference evidence="3 4" key="1">
    <citation type="submission" date="2017-02" db="EMBL/GenBank/DDBJ databases">
        <authorList>
            <person name="Peterson S.W."/>
        </authorList>
    </citation>
    <scope>NUCLEOTIDE SEQUENCE [LARGE SCALE GENOMIC DNA]</scope>
    <source>
        <strain evidence="3 4">VKM Ac-2059</strain>
    </source>
</reference>
<feature type="region of interest" description="Disordered" evidence="1">
    <location>
        <begin position="174"/>
        <end position="291"/>
    </location>
</feature>
<feature type="compositionally biased region" description="Low complexity" evidence="1">
    <location>
        <begin position="217"/>
        <end position="231"/>
    </location>
</feature>
<keyword evidence="4" id="KW-1185">Reference proteome</keyword>
<feature type="compositionally biased region" description="Low complexity" evidence="1">
    <location>
        <begin position="194"/>
        <end position="207"/>
    </location>
</feature>
<dbReference type="EMBL" id="FUZP01000001">
    <property type="protein sequence ID" value="SKC47756.1"/>
    <property type="molecule type" value="Genomic_DNA"/>
</dbReference>
<feature type="compositionally biased region" description="Low complexity" evidence="1">
    <location>
        <begin position="258"/>
        <end position="291"/>
    </location>
</feature>
<feature type="transmembrane region" description="Helical" evidence="2">
    <location>
        <begin position="20"/>
        <end position="45"/>
    </location>
</feature>
<evidence type="ECO:0000313" key="4">
    <source>
        <dbReference type="Proteomes" id="UP000190857"/>
    </source>
</evidence>
<keyword evidence="2" id="KW-0812">Transmembrane</keyword>
<protein>
    <submittedName>
        <fullName evidence="3">Uncharacterized protein</fullName>
    </submittedName>
</protein>
<dbReference type="OrthoDB" id="5125431at2"/>
<dbReference type="Proteomes" id="UP000190857">
    <property type="component" value="Unassembled WGS sequence"/>
</dbReference>
<gene>
    <name evidence="3" type="ORF">SAMN06309945_1334</name>
</gene>
<evidence type="ECO:0000313" key="3">
    <source>
        <dbReference type="EMBL" id="SKC47756.1"/>
    </source>
</evidence>
<accession>A0A1T5J8X4</accession>
<organism evidence="3 4">
    <name type="scientific">Okibacterium fritillariae</name>
    <dbReference type="NCBI Taxonomy" id="123320"/>
    <lineage>
        <taxon>Bacteria</taxon>
        <taxon>Bacillati</taxon>
        <taxon>Actinomycetota</taxon>
        <taxon>Actinomycetes</taxon>
        <taxon>Micrococcales</taxon>
        <taxon>Microbacteriaceae</taxon>
        <taxon>Okibacterium</taxon>
    </lineage>
</organism>
<keyword evidence="2" id="KW-1133">Transmembrane helix</keyword>
<feature type="compositionally biased region" description="Basic and acidic residues" evidence="1">
    <location>
        <begin position="174"/>
        <end position="193"/>
    </location>
</feature>
<keyword evidence="2" id="KW-0472">Membrane</keyword>
<evidence type="ECO:0000256" key="2">
    <source>
        <dbReference type="SAM" id="Phobius"/>
    </source>
</evidence>
<dbReference type="RefSeq" id="WP_079727392.1">
    <property type="nucleotide sequence ID" value="NZ_FUZP01000001.1"/>
</dbReference>